<organism evidence="5 6">
    <name type="scientific">Faecalibaculum rodentium</name>
    <dbReference type="NCBI Taxonomy" id="1702221"/>
    <lineage>
        <taxon>Bacteria</taxon>
        <taxon>Bacillati</taxon>
        <taxon>Bacillota</taxon>
        <taxon>Erysipelotrichia</taxon>
        <taxon>Erysipelotrichales</taxon>
        <taxon>Erysipelotrichaceae</taxon>
        <taxon>Faecalibaculum</taxon>
    </lineage>
</organism>
<dbReference type="OrthoDB" id="9795390at2"/>
<reference evidence="5 6" key="1">
    <citation type="submission" date="2016-11" db="EMBL/GenBank/DDBJ databases">
        <title>Description of two novel members of the family Erysipelotrichaceae: Ileibacterium lipovorans gen. nov., sp. nov. and Dubosiella newyorkensis, gen. nov., sp. nov.</title>
        <authorList>
            <person name="Cox L.M."/>
            <person name="Sohn J."/>
            <person name="Tyrrell K.L."/>
            <person name="Citron D.M."/>
            <person name="Lawson P.A."/>
            <person name="Patel N.B."/>
            <person name="Iizumi T."/>
            <person name="Perez-Perez G.I."/>
            <person name="Goldstein E.J."/>
            <person name="Blaser M.J."/>
        </authorList>
    </citation>
    <scope>NUCLEOTIDE SEQUENCE [LARGE SCALE GENOMIC DNA]</scope>
    <source>
        <strain evidence="5 6">NYU-BL-K8</strain>
    </source>
</reference>
<dbReference type="PANTHER" id="PTHR10566">
    <property type="entry name" value="CHAPERONE-ACTIVITY OF BC1 COMPLEX CABC1 -RELATED"/>
    <property type="match status" value="1"/>
</dbReference>
<feature type="transmembrane region" description="Helical" evidence="3">
    <location>
        <begin position="511"/>
        <end position="531"/>
    </location>
</feature>
<dbReference type="InterPro" id="IPR004147">
    <property type="entry name" value="ABC1_dom"/>
</dbReference>
<dbReference type="InterPro" id="IPR050154">
    <property type="entry name" value="UbiB_kinase"/>
</dbReference>
<dbReference type="AlphaFoldDB" id="A0A1Q9YM57"/>
<evidence type="ECO:0000256" key="2">
    <source>
        <dbReference type="SAM" id="MobiDB-lite"/>
    </source>
</evidence>
<dbReference type="PANTHER" id="PTHR10566:SF113">
    <property type="entry name" value="PROTEIN ACTIVITY OF BC1 COMPLEX KINASE 7, CHLOROPLASTIC"/>
    <property type="match status" value="1"/>
</dbReference>
<evidence type="ECO:0000313" key="5">
    <source>
        <dbReference type="EMBL" id="OLU46046.1"/>
    </source>
</evidence>
<keyword evidence="3" id="KW-1133">Transmembrane helix</keyword>
<evidence type="ECO:0000313" key="6">
    <source>
        <dbReference type="Proteomes" id="UP000186758"/>
    </source>
</evidence>
<evidence type="ECO:0000256" key="3">
    <source>
        <dbReference type="SAM" id="Phobius"/>
    </source>
</evidence>
<dbReference type="SUPFAM" id="SSF56112">
    <property type="entry name" value="Protein kinase-like (PK-like)"/>
    <property type="match status" value="1"/>
</dbReference>
<keyword evidence="3" id="KW-0472">Membrane</keyword>
<feature type="transmembrane region" description="Helical" evidence="3">
    <location>
        <begin position="479"/>
        <end position="499"/>
    </location>
</feature>
<accession>A0A1Q9YM57</accession>
<gene>
    <name evidence="5" type="ORF">BO223_03305</name>
</gene>
<proteinExistence type="inferred from homology"/>
<evidence type="ECO:0000259" key="4">
    <source>
        <dbReference type="Pfam" id="PF03109"/>
    </source>
</evidence>
<comment type="similarity">
    <text evidence="1">Belongs to the protein kinase superfamily. ADCK protein kinase family.</text>
</comment>
<dbReference type="Proteomes" id="UP000186758">
    <property type="component" value="Unassembled WGS sequence"/>
</dbReference>
<feature type="domain" description="ABC1 atypical kinase-like" evidence="4">
    <location>
        <begin position="81"/>
        <end position="322"/>
    </location>
</feature>
<comment type="caution">
    <text evidence="5">The sequence shown here is derived from an EMBL/GenBank/DDBJ whole genome shotgun (WGS) entry which is preliminary data.</text>
</comment>
<feature type="region of interest" description="Disordered" evidence="2">
    <location>
        <begin position="1"/>
        <end position="21"/>
    </location>
</feature>
<dbReference type="Pfam" id="PF03109">
    <property type="entry name" value="ABC1"/>
    <property type="match status" value="1"/>
</dbReference>
<protein>
    <submittedName>
        <fullName evidence="5">ABC transporter</fullName>
    </submittedName>
</protein>
<sequence length="543" mass="61711">MPQPDPKQGNDDRHPDTAPSQLRRLGQILRILKKHKVTRGMDPVKFRQILEDLGPTYVKIGQIMATRQDIFSQRYCSELEKLRSDVKPMPFETVKEVLTEAYGPDLDKVFTRIDETPLGSASIAQVHKAWLKDGPMVVVKVQRPGIYQEMEEDIRLLRKASGILKLSDVFSSVVDVNVVLDEFWTSAQQEMDFTNEAQNAIRFRRDYEDCAWLSAPVVYEDLTSRKVMVMEYISGCEIDDDARLDAEGYDRHEIAMRLGTNYITQITDFGFFHADPHSGNIRVRDGQIVYIDFGMMGTLTDRDRRLMKQAIKALAVRDTLKLTDTILTLGVVKRPPDYANLTQSIEEYVSIYCENSLEDIDLPAMVQDLFTICHEYGIALPKGISMLARSLVTFEGTIEVLDPSTNAMKIISTQKASLLSSDWGRDLQHVLTRLQADADHMLNMPVQLSDILSMVRRGQLKVNLDLQGADSTIANFDRMINRIIVCLLIVALLMSSSIICTTKMKPEFLGIPLLGFAGFFIAFCMSMWLFVKMLFLHQKNKPF</sequence>
<keyword evidence="3" id="KW-0812">Transmembrane</keyword>
<name>A0A1Q9YM57_9FIRM</name>
<dbReference type="EMBL" id="MPJZ01000039">
    <property type="protein sequence ID" value="OLU46046.1"/>
    <property type="molecule type" value="Genomic_DNA"/>
</dbReference>
<dbReference type="CDD" id="cd05121">
    <property type="entry name" value="ABC1_ADCK3-like"/>
    <property type="match status" value="1"/>
</dbReference>
<dbReference type="InterPro" id="IPR011009">
    <property type="entry name" value="Kinase-like_dom_sf"/>
</dbReference>
<evidence type="ECO:0000256" key="1">
    <source>
        <dbReference type="ARBA" id="ARBA00009670"/>
    </source>
</evidence>